<feature type="domain" description="PPM-type phosphatase" evidence="2">
    <location>
        <begin position="26"/>
        <end position="275"/>
    </location>
</feature>
<proteinExistence type="inferred from homology"/>
<sequence>MIIRIPGVPLAKKQKISHPSPKLKMDIGVTYLPKPNREKPLGEDCYFMLSDRNTVGVADGVGGWSKKGIDAGKYALELMQHAMLATLRQPKGSVNPRTVLNEAFQRTKSEGSSTACIATLKQNFGENSNQEYYSLHAVNVGDSGFMLFRNLKLVFRSPTQQHRFNAPYQLGKKSDTPEKAEEFTVEVATGDIVVFGTDGVFDNLFPEEIQRFIELNCGVDDKVTTEGLSWLIAEGAARKAYGKYSKTPFEEASHKAGKKFRGGKKDDITVLVAYIVPC</sequence>
<keyword evidence="1" id="KW-0378">Hydrolase</keyword>
<dbReference type="SUPFAM" id="SSF81606">
    <property type="entry name" value="PP2C-like"/>
    <property type="match status" value="1"/>
</dbReference>
<comment type="catalytic activity">
    <reaction evidence="1">
        <text>O-phospho-L-seryl-[protein] + H2O = L-seryl-[protein] + phosphate</text>
        <dbReference type="Rhea" id="RHEA:20629"/>
        <dbReference type="Rhea" id="RHEA-COMP:9863"/>
        <dbReference type="Rhea" id="RHEA-COMP:11604"/>
        <dbReference type="ChEBI" id="CHEBI:15377"/>
        <dbReference type="ChEBI" id="CHEBI:29999"/>
        <dbReference type="ChEBI" id="CHEBI:43474"/>
        <dbReference type="ChEBI" id="CHEBI:83421"/>
        <dbReference type="EC" id="3.1.3.16"/>
    </reaction>
</comment>
<dbReference type="SMART" id="SM00331">
    <property type="entry name" value="PP2C_SIG"/>
    <property type="match status" value="1"/>
</dbReference>
<evidence type="ECO:0000259" key="2">
    <source>
        <dbReference type="PROSITE" id="PS51746"/>
    </source>
</evidence>
<keyword evidence="1" id="KW-0479">Metal-binding</keyword>
<evidence type="ECO:0000256" key="1">
    <source>
        <dbReference type="RuleBase" id="RU366020"/>
    </source>
</evidence>
<dbReference type="InterPro" id="IPR039123">
    <property type="entry name" value="PPTC7"/>
</dbReference>
<dbReference type="Proteomes" id="UP001293593">
    <property type="component" value="Unassembled WGS sequence"/>
</dbReference>
<keyword evidence="1" id="KW-0460">Magnesium</keyword>
<keyword evidence="1" id="KW-0904">Protein phosphatase</keyword>
<dbReference type="Gene3D" id="3.60.40.10">
    <property type="entry name" value="PPM-type phosphatase domain"/>
    <property type="match status" value="2"/>
</dbReference>
<dbReference type="InterPro" id="IPR036457">
    <property type="entry name" value="PPM-type-like_dom_sf"/>
</dbReference>
<comment type="cofactor">
    <cofactor evidence="1">
        <name>Mn(2+)</name>
        <dbReference type="ChEBI" id="CHEBI:29035"/>
    </cofactor>
</comment>
<dbReference type="AlphaFoldDB" id="A0AAE1JLH2"/>
<keyword evidence="1" id="KW-0464">Manganese</keyword>
<comment type="cofactor">
    <cofactor evidence="1">
        <name>Mg(2+)</name>
        <dbReference type="ChEBI" id="CHEBI:18420"/>
    </cofactor>
</comment>
<dbReference type="GO" id="GO:0004722">
    <property type="term" value="F:protein serine/threonine phosphatase activity"/>
    <property type="evidence" value="ECO:0007669"/>
    <property type="project" value="UniProtKB-EC"/>
</dbReference>
<dbReference type="PROSITE" id="PS51746">
    <property type="entry name" value="PPM_2"/>
    <property type="match status" value="1"/>
</dbReference>
<comment type="caution">
    <text evidence="3">The sequence shown here is derived from an EMBL/GenBank/DDBJ whole genome shotgun (WGS) entry which is preliminary data.</text>
</comment>
<dbReference type="SMART" id="SM00332">
    <property type="entry name" value="PP2Cc"/>
    <property type="match status" value="1"/>
</dbReference>
<protein>
    <recommendedName>
        <fullName evidence="1">Protein phosphatase</fullName>
        <ecNumber evidence="1">3.1.3.16</ecNumber>
    </recommendedName>
</protein>
<reference evidence="3" key="1">
    <citation type="submission" date="2023-10" db="EMBL/GenBank/DDBJ databases">
        <title>Chromosome-level genome of the transformable northern wattle, Acacia crassicarpa.</title>
        <authorList>
            <person name="Massaro I."/>
            <person name="Sinha N.R."/>
            <person name="Poethig S."/>
            <person name="Leichty A.R."/>
        </authorList>
    </citation>
    <scope>NUCLEOTIDE SEQUENCE</scope>
    <source>
        <strain evidence="3">Acra3RX</strain>
        <tissue evidence="3">Leaf</tissue>
    </source>
</reference>
<comment type="similarity">
    <text evidence="1">Belongs to the PP2C family.</text>
</comment>
<accession>A0AAE1JLH2</accession>
<dbReference type="GO" id="GO:0046872">
    <property type="term" value="F:metal ion binding"/>
    <property type="evidence" value="ECO:0007669"/>
    <property type="project" value="UniProtKB-UniRule"/>
</dbReference>
<name>A0AAE1JLH2_9FABA</name>
<dbReference type="EC" id="3.1.3.16" evidence="1"/>
<gene>
    <name evidence="3" type="ORF">QN277_020415</name>
</gene>
<dbReference type="PANTHER" id="PTHR12320">
    <property type="entry name" value="PROTEIN PHOSPHATASE 2C"/>
    <property type="match status" value="1"/>
</dbReference>
<dbReference type="PANTHER" id="PTHR12320:SF14">
    <property type="entry name" value="PROTEIN PHOSPHATASE"/>
    <property type="match status" value="1"/>
</dbReference>
<dbReference type="InterPro" id="IPR001932">
    <property type="entry name" value="PPM-type_phosphatase-like_dom"/>
</dbReference>
<evidence type="ECO:0000313" key="3">
    <source>
        <dbReference type="EMBL" id="KAK4271773.1"/>
    </source>
</evidence>
<organism evidence="3 4">
    <name type="scientific">Acacia crassicarpa</name>
    <name type="common">northern wattle</name>
    <dbReference type="NCBI Taxonomy" id="499986"/>
    <lineage>
        <taxon>Eukaryota</taxon>
        <taxon>Viridiplantae</taxon>
        <taxon>Streptophyta</taxon>
        <taxon>Embryophyta</taxon>
        <taxon>Tracheophyta</taxon>
        <taxon>Spermatophyta</taxon>
        <taxon>Magnoliopsida</taxon>
        <taxon>eudicotyledons</taxon>
        <taxon>Gunneridae</taxon>
        <taxon>Pentapetalae</taxon>
        <taxon>rosids</taxon>
        <taxon>fabids</taxon>
        <taxon>Fabales</taxon>
        <taxon>Fabaceae</taxon>
        <taxon>Caesalpinioideae</taxon>
        <taxon>mimosoid clade</taxon>
        <taxon>Acacieae</taxon>
        <taxon>Acacia</taxon>
    </lineage>
</organism>
<evidence type="ECO:0000313" key="4">
    <source>
        <dbReference type="Proteomes" id="UP001293593"/>
    </source>
</evidence>
<dbReference type="EMBL" id="JAWXYG010000005">
    <property type="protein sequence ID" value="KAK4271773.1"/>
    <property type="molecule type" value="Genomic_DNA"/>
</dbReference>
<comment type="catalytic activity">
    <reaction evidence="1">
        <text>O-phospho-L-threonyl-[protein] + H2O = L-threonyl-[protein] + phosphate</text>
        <dbReference type="Rhea" id="RHEA:47004"/>
        <dbReference type="Rhea" id="RHEA-COMP:11060"/>
        <dbReference type="Rhea" id="RHEA-COMP:11605"/>
        <dbReference type="ChEBI" id="CHEBI:15377"/>
        <dbReference type="ChEBI" id="CHEBI:30013"/>
        <dbReference type="ChEBI" id="CHEBI:43474"/>
        <dbReference type="ChEBI" id="CHEBI:61977"/>
        <dbReference type="EC" id="3.1.3.16"/>
    </reaction>
</comment>
<keyword evidence="4" id="KW-1185">Reference proteome</keyword>